<organism evidence="2 3">
    <name type="scientific">Pendulispora brunnea</name>
    <dbReference type="NCBI Taxonomy" id="2905690"/>
    <lineage>
        <taxon>Bacteria</taxon>
        <taxon>Pseudomonadati</taxon>
        <taxon>Myxococcota</taxon>
        <taxon>Myxococcia</taxon>
        <taxon>Myxococcales</taxon>
        <taxon>Sorangiineae</taxon>
        <taxon>Pendulisporaceae</taxon>
        <taxon>Pendulispora</taxon>
    </lineage>
</organism>
<accession>A0ABZ2K4E4</accession>
<keyword evidence="2" id="KW-0808">Transferase</keyword>
<keyword evidence="3" id="KW-1185">Reference proteome</keyword>
<keyword evidence="2" id="KW-0012">Acyltransferase</keyword>
<reference evidence="2 3" key="1">
    <citation type="submission" date="2021-12" db="EMBL/GenBank/DDBJ databases">
        <title>Discovery of the Pendulisporaceae a myxobacterial family with distinct sporulation behavior and unique specialized metabolism.</title>
        <authorList>
            <person name="Garcia R."/>
            <person name="Popoff A."/>
            <person name="Bader C.D."/>
            <person name="Loehr J."/>
            <person name="Walesch S."/>
            <person name="Walt C."/>
            <person name="Boldt J."/>
            <person name="Bunk B."/>
            <person name="Haeckl F.J.F.P.J."/>
            <person name="Gunesch A.P."/>
            <person name="Birkelbach J."/>
            <person name="Nuebel U."/>
            <person name="Pietschmann T."/>
            <person name="Bach T."/>
            <person name="Mueller R."/>
        </authorList>
    </citation>
    <scope>NUCLEOTIDE SEQUENCE [LARGE SCALE GENOMIC DNA]</scope>
    <source>
        <strain evidence="2 3">MSr12523</strain>
    </source>
</reference>
<dbReference type="RefSeq" id="WP_394844173.1">
    <property type="nucleotide sequence ID" value="NZ_CP089982.1"/>
</dbReference>
<dbReference type="Proteomes" id="UP001379533">
    <property type="component" value="Chromosome"/>
</dbReference>
<dbReference type="PANTHER" id="PTHR22753:SF14">
    <property type="entry name" value="MONOACYLGLYCEROL_DIACYLGLYCEROL O-ACYLTRANSFERASE"/>
    <property type="match status" value="1"/>
</dbReference>
<dbReference type="Pfam" id="PF01553">
    <property type="entry name" value="Acyltransferase"/>
    <property type="match status" value="1"/>
</dbReference>
<name>A0ABZ2K4E4_9BACT</name>
<protein>
    <submittedName>
        <fullName evidence="2">1-acyl-sn-glycerol-3-phosphate acyltransferase</fullName>
    </submittedName>
</protein>
<sequence>MMTKRVFPPLRALLRTGYLSLSVEGVEHVPRSGPAIYVGNHAGWFTMDTFLGAIALADNVGLDRLPWGAVQDELLHVPKIGRFFEAFGGFPASWLRTPELIPREMEVFSVYPEGTEGNCKSFLHAYRMREWRTGFLRIALARGAPIIPVAIVGGEECLPVAWTLRFVKPILGTILPLPFTVLPLPARWKFIFHEPIKLSASDLGDEREPVEIRKQRAHRMATKIRDRVQRTLDERTSSHTLARISKFMMKLPKLPASRMAPAFVSGLGPSNGSV</sequence>
<dbReference type="GO" id="GO:0016746">
    <property type="term" value="F:acyltransferase activity"/>
    <property type="evidence" value="ECO:0007669"/>
    <property type="project" value="UniProtKB-KW"/>
</dbReference>
<dbReference type="InterPro" id="IPR002123">
    <property type="entry name" value="Plipid/glycerol_acylTrfase"/>
</dbReference>
<proteinExistence type="predicted"/>
<dbReference type="SMART" id="SM00563">
    <property type="entry name" value="PlsC"/>
    <property type="match status" value="1"/>
</dbReference>
<dbReference type="SUPFAM" id="SSF69593">
    <property type="entry name" value="Glycerol-3-phosphate (1)-acyltransferase"/>
    <property type="match status" value="1"/>
</dbReference>
<evidence type="ECO:0000313" key="2">
    <source>
        <dbReference type="EMBL" id="WXA93573.1"/>
    </source>
</evidence>
<gene>
    <name evidence="2" type="ORF">LZC95_44865</name>
</gene>
<feature type="domain" description="Phospholipid/glycerol acyltransferase" evidence="1">
    <location>
        <begin position="35"/>
        <end position="154"/>
    </location>
</feature>
<dbReference type="PANTHER" id="PTHR22753">
    <property type="entry name" value="TRANSMEMBRANE PROTEIN 68"/>
    <property type="match status" value="1"/>
</dbReference>
<evidence type="ECO:0000259" key="1">
    <source>
        <dbReference type="SMART" id="SM00563"/>
    </source>
</evidence>
<dbReference type="EMBL" id="CP089982">
    <property type="protein sequence ID" value="WXA93573.1"/>
    <property type="molecule type" value="Genomic_DNA"/>
</dbReference>
<evidence type="ECO:0000313" key="3">
    <source>
        <dbReference type="Proteomes" id="UP001379533"/>
    </source>
</evidence>